<evidence type="ECO:0000313" key="1">
    <source>
        <dbReference type="EMBL" id="ETS02782.1"/>
    </source>
</evidence>
<evidence type="ECO:0000313" key="2">
    <source>
        <dbReference type="Proteomes" id="UP000024376"/>
    </source>
</evidence>
<dbReference type="KEGG" id="trr:M419DRAFT_118448"/>
<protein>
    <submittedName>
        <fullName evidence="1">Uncharacterized protein</fullName>
    </submittedName>
</protein>
<name>A0A024SF09_HYPJR</name>
<dbReference type="AlphaFoldDB" id="A0A024SF09"/>
<reference evidence="2" key="1">
    <citation type="journal article" date="2013" name="Ind. Biotechnol.">
        <title>Comparative genomics analysis of Trichoderma reesei strains.</title>
        <authorList>
            <person name="Koike H."/>
            <person name="Aerts A."/>
            <person name="LaButti K."/>
            <person name="Grigoriev I.V."/>
            <person name="Baker S.E."/>
        </authorList>
    </citation>
    <scope>NUCLEOTIDE SEQUENCE [LARGE SCALE GENOMIC DNA]</scope>
    <source>
        <strain evidence="2">ATCC 56765 / BCRC 32924 / NRRL 11460 / Rut C-30</strain>
    </source>
</reference>
<dbReference type="HOGENOM" id="CLU_3088980_0_0_1"/>
<proteinExistence type="predicted"/>
<dbReference type="Proteomes" id="UP000024376">
    <property type="component" value="Unassembled WGS sequence"/>
</dbReference>
<organism evidence="1 2">
    <name type="scientific">Hypocrea jecorina (strain ATCC 56765 / BCRC 32924 / NRRL 11460 / Rut C-30)</name>
    <name type="common">Trichoderma reesei</name>
    <dbReference type="NCBI Taxonomy" id="1344414"/>
    <lineage>
        <taxon>Eukaryota</taxon>
        <taxon>Fungi</taxon>
        <taxon>Dikarya</taxon>
        <taxon>Ascomycota</taxon>
        <taxon>Pezizomycotina</taxon>
        <taxon>Sordariomycetes</taxon>
        <taxon>Hypocreomycetidae</taxon>
        <taxon>Hypocreales</taxon>
        <taxon>Hypocreaceae</taxon>
        <taxon>Trichoderma</taxon>
    </lineage>
</organism>
<gene>
    <name evidence="1" type="ORF">M419DRAFT_118448</name>
</gene>
<sequence>MWVPLCALQCTHYSLALGNSKRTVALDVPVRDVAMVTLQQLELEQGAVKQPL</sequence>
<dbReference type="EMBL" id="KI911144">
    <property type="protein sequence ID" value="ETS02782.1"/>
    <property type="molecule type" value="Genomic_DNA"/>
</dbReference>
<accession>A0A024SF09</accession>